<dbReference type="EMBL" id="SMSJ01000138">
    <property type="protein sequence ID" value="TDH58256.1"/>
    <property type="molecule type" value="Genomic_DNA"/>
</dbReference>
<evidence type="ECO:0000313" key="2">
    <source>
        <dbReference type="Proteomes" id="UP000295096"/>
    </source>
</evidence>
<proteinExistence type="predicted"/>
<dbReference type="OrthoDB" id="8452017at2"/>
<sequence>MQSIDGWISPMANPDSKCRVVVDTAFARWQLERGDDLTIRELALLASMREPAIRNSLSAESIKVEAGRRPGEPGTVNVDVAYGWLRKRRGFIDPRDPETRAVNRRSEYRTLLRERGLAFAFGEILQAAELSVDDLAGKAGVEPAFVDGLRTGKPILDLEAARLIGEALDLDVPNFVGIAVEAALREY</sequence>
<dbReference type="RefSeq" id="WP_133292904.1">
    <property type="nucleotide sequence ID" value="NZ_SMSJ01000138.1"/>
</dbReference>
<dbReference type="AlphaFoldDB" id="A0A4R5Q6D1"/>
<reference evidence="1 2" key="1">
    <citation type="journal article" date="2016" name="J. Microbiol.">
        <title>Dankookia rubra gen. nov., sp. nov., an alphaproteobacterium isolated from sediment of a shallow stream.</title>
        <authorList>
            <person name="Kim W.H."/>
            <person name="Kim D.H."/>
            <person name="Kang K."/>
            <person name="Ahn T.Y."/>
        </authorList>
    </citation>
    <scope>NUCLEOTIDE SEQUENCE [LARGE SCALE GENOMIC DNA]</scope>
    <source>
        <strain evidence="1 2">JCM30602</strain>
    </source>
</reference>
<organism evidence="1 2">
    <name type="scientific">Dankookia rubra</name>
    <dbReference type="NCBI Taxonomy" id="1442381"/>
    <lineage>
        <taxon>Bacteria</taxon>
        <taxon>Pseudomonadati</taxon>
        <taxon>Pseudomonadota</taxon>
        <taxon>Alphaproteobacteria</taxon>
        <taxon>Acetobacterales</taxon>
        <taxon>Roseomonadaceae</taxon>
        <taxon>Dankookia</taxon>
    </lineage>
</organism>
<evidence type="ECO:0000313" key="1">
    <source>
        <dbReference type="EMBL" id="TDH58256.1"/>
    </source>
</evidence>
<name>A0A4R5Q6D1_9PROT</name>
<protein>
    <submittedName>
        <fullName evidence="1">Uncharacterized protein</fullName>
    </submittedName>
</protein>
<dbReference type="GO" id="GO:0003677">
    <property type="term" value="F:DNA binding"/>
    <property type="evidence" value="ECO:0007669"/>
    <property type="project" value="InterPro"/>
</dbReference>
<comment type="caution">
    <text evidence="1">The sequence shown here is derived from an EMBL/GenBank/DDBJ whole genome shotgun (WGS) entry which is preliminary data.</text>
</comment>
<dbReference type="InterPro" id="IPR010982">
    <property type="entry name" value="Lambda_DNA-bd_dom_sf"/>
</dbReference>
<dbReference type="SUPFAM" id="SSF47413">
    <property type="entry name" value="lambda repressor-like DNA-binding domains"/>
    <property type="match status" value="1"/>
</dbReference>
<keyword evidence="2" id="KW-1185">Reference proteome</keyword>
<accession>A0A4R5Q6D1</accession>
<gene>
    <name evidence="1" type="ORF">E2C06_33525</name>
</gene>
<dbReference type="Proteomes" id="UP000295096">
    <property type="component" value="Unassembled WGS sequence"/>
</dbReference>